<keyword evidence="3" id="KW-0238">DNA-binding</keyword>
<dbReference type="GO" id="GO:0000976">
    <property type="term" value="F:transcription cis-regulatory region binding"/>
    <property type="evidence" value="ECO:0007669"/>
    <property type="project" value="TreeGrafter"/>
</dbReference>
<dbReference type="InterPro" id="IPR028082">
    <property type="entry name" value="Peripla_BP_I"/>
</dbReference>
<proteinExistence type="predicted"/>
<dbReference type="InterPro" id="IPR046335">
    <property type="entry name" value="LacI/GalR-like_sensor"/>
</dbReference>
<evidence type="ECO:0000256" key="4">
    <source>
        <dbReference type="ARBA" id="ARBA00023163"/>
    </source>
</evidence>
<dbReference type="Proteomes" id="UP000268857">
    <property type="component" value="Unassembled WGS sequence"/>
</dbReference>
<dbReference type="Pfam" id="PF13377">
    <property type="entry name" value="Peripla_BP_3"/>
    <property type="match status" value="1"/>
</dbReference>
<dbReference type="OrthoDB" id="9784962at2"/>
<dbReference type="SUPFAM" id="SSF53822">
    <property type="entry name" value="Periplasmic binding protein-like I"/>
    <property type="match status" value="1"/>
</dbReference>
<dbReference type="CDD" id="cd06267">
    <property type="entry name" value="PBP1_LacI_sugar_binding-like"/>
    <property type="match status" value="1"/>
</dbReference>
<keyword evidence="1" id="KW-0678">Repressor</keyword>
<keyword evidence="4" id="KW-0804">Transcription</keyword>
<keyword evidence="2" id="KW-0805">Transcription regulation</keyword>
<name>A0A433NQ40_CHLFR</name>
<dbReference type="EMBL" id="RSCJ01000002">
    <property type="protein sequence ID" value="RUR85913.1"/>
    <property type="molecule type" value="Genomic_DNA"/>
</dbReference>
<sequence length="140" mass="15088">MALSEAGLPQKTDWVAINDEDDKRSSDVATGQQMVSKLFTAGVTGIFCYNDMVAVGALLACQELGILVPQDLSLVGFDGIALSRYVTPPLTTVSQPMLEIGRFAMQMLLDLLKEKSVENRVLSPVLVKRGSSAPLKNNCN</sequence>
<evidence type="ECO:0000313" key="7">
    <source>
        <dbReference type="Proteomes" id="UP000268857"/>
    </source>
</evidence>
<dbReference type="AlphaFoldDB" id="A0A433NQ40"/>
<dbReference type="GO" id="GO:0003700">
    <property type="term" value="F:DNA-binding transcription factor activity"/>
    <property type="evidence" value="ECO:0007669"/>
    <property type="project" value="TreeGrafter"/>
</dbReference>
<organism evidence="6 7">
    <name type="scientific">Chlorogloeopsis fritschii PCC 6912</name>
    <dbReference type="NCBI Taxonomy" id="211165"/>
    <lineage>
        <taxon>Bacteria</taxon>
        <taxon>Bacillati</taxon>
        <taxon>Cyanobacteriota</taxon>
        <taxon>Cyanophyceae</taxon>
        <taxon>Nostocales</taxon>
        <taxon>Chlorogloeopsidaceae</taxon>
        <taxon>Chlorogloeopsis</taxon>
    </lineage>
</organism>
<evidence type="ECO:0000313" key="6">
    <source>
        <dbReference type="EMBL" id="RUR85913.1"/>
    </source>
</evidence>
<evidence type="ECO:0000259" key="5">
    <source>
        <dbReference type="Pfam" id="PF13377"/>
    </source>
</evidence>
<keyword evidence="7" id="KW-1185">Reference proteome</keyword>
<evidence type="ECO:0000256" key="2">
    <source>
        <dbReference type="ARBA" id="ARBA00023015"/>
    </source>
</evidence>
<comment type="caution">
    <text evidence="6">The sequence shown here is derived from an EMBL/GenBank/DDBJ whole genome shotgun (WGS) entry which is preliminary data.</text>
</comment>
<gene>
    <name evidence="6" type="ORF">PCC6912_07380</name>
</gene>
<protein>
    <recommendedName>
        <fullName evidence="5">Transcriptional regulator LacI/GalR-like sensor domain-containing protein</fullName>
    </recommendedName>
</protein>
<reference evidence="6 7" key="1">
    <citation type="journal article" date="2019" name="Genome Biol. Evol.">
        <title>Day and night: Metabolic profiles and evolutionary relationships of six axenic non-marine cyanobacteria.</title>
        <authorList>
            <person name="Will S.E."/>
            <person name="Henke P."/>
            <person name="Boedeker C."/>
            <person name="Huang S."/>
            <person name="Brinkmann H."/>
            <person name="Rohde M."/>
            <person name="Jarek M."/>
            <person name="Friedl T."/>
            <person name="Seufert S."/>
            <person name="Schumacher M."/>
            <person name="Overmann J."/>
            <person name="Neumann-Schaal M."/>
            <person name="Petersen J."/>
        </authorList>
    </citation>
    <scope>NUCLEOTIDE SEQUENCE [LARGE SCALE GENOMIC DNA]</scope>
    <source>
        <strain evidence="6 7">PCC 6912</strain>
    </source>
</reference>
<dbReference type="Gene3D" id="3.40.50.2300">
    <property type="match status" value="2"/>
</dbReference>
<dbReference type="PANTHER" id="PTHR30146:SF151">
    <property type="entry name" value="HTH-TYPE TRANSCRIPTIONAL REPRESSOR CYTR"/>
    <property type="match status" value="1"/>
</dbReference>
<feature type="domain" description="Transcriptional regulator LacI/GalR-like sensor" evidence="5">
    <location>
        <begin position="3"/>
        <end position="132"/>
    </location>
</feature>
<evidence type="ECO:0000256" key="3">
    <source>
        <dbReference type="ARBA" id="ARBA00023125"/>
    </source>
</evidence>
<dbReference type="STRING" id="211165.GCA_000317285_05791"/>
<dbReference type="RefSeq" id="WP_016877791.1">
    <property type="nucleotide sequence ID" value="NZ_AJLN01000134.1"/>
</dbReference>
<dbReference type="PANTHER" id="PTHR30146">
    <property type="entry name" value="LACI-RELATED TRANSCRIPTIONAL REPRESSOR"/>
    <property type="match status" value="1"/>
</dbReference>
<accession>A0A433NQ40</accession>
<evidence type="ECO:0000256" key="1">
    <source>
        <dbReference type="ARBA" id="ARBA00022491"/>
    </source>
</evidence>